<dbReference type="PATRIC" id="fig|665004.4.peg.3932"/>
<dbReference type="Proteomes" id="UP000074382">
    <property type="component" value="Unassembled WGS sequence"/>
</dbReference>
<sequence length="112" mass="12108">MRRCDHCDLLVGAGCACSPSRRPASEHSGAPESGTSPDSGFPPGTILISPRRIAHRLGCTHQSDSEIAAPLWGWIIDPDPHLWRRISPTNPARATHGNTDRSAVRRCQSCDS</sequence>
<comment type="caution">
    <text evidence="2">The sequence shown here is derived from an EMBL/GenBank/DDBJ whole genome shotgun (WGS) entry which is preliminary data.</text>
</comment>
<dbReference type="STRING" id="665004.AC529_16785"/>
<protein>
    <submittedName>
        <fullName evidence="2">Uncharacterized protein</fullName>
    </submittedName>
</protein>
<organism evidence="2 3">
    <name type="scientific">Thermobifida cellulosilytica TB100</name>
    <dbReference type="NCBI Taxonomy" id="665004"/>
    <lineage>
        <taxon>Bacteria</taxon>
        <taxon>Bacillati</taxon>
        <taxon>Actinomycetota</taxon>
        <taxon>Actinomycetes</taxon>
        <taxon>Streptosporangiales</taxon>
        <taxon>Nocardiopsidaceae</taxon>
        <taxon>Thermobifida</taxon>
    </lineage>
</organism>
<dbReference type="EMBL" id="LGEM01000119">
    <property type="protein sequence ID" value="KUP95594.1"/>
    <property type="molecule type" value="Genomic_DNA"/>
</dbReference>
<evidence type="ECO:0000256" key="1">
    <source>
        <dbReference type="SAM" id="MobiDB-lite"/>
    </source>
</evidence>
<evidence type="ECO:0000313" key="2">
    <source>
        <dbReference type="EMBL" id="KUP95594.1"/>
    </source>
</evidence>
<dbReference type="OrthoDB" id="3698356at2"/>
<feature type="compositionally biased region" description="Polar residues" evidence="1">
    <location>
        <begin position="87"/>
        <end position="97"/>
    </location>
</feature>
<feature type="region of interest" description="Disordered" evidence="1">
    <location>
        <begin position="87"/>
        <end position="112"/>
    </location>
</feature>
<evidence type="ECO:0000313" key="3">
    <source>
        <dbReference type="Proteomes" id="UP000074382"/>
    </source>
</evidence>
<dbReference type="AlphaFoldDB" id="A0A147KE74"/>
<dbReference type="RefSeq" id="WP_068758516.1">
    <property type="nucleotide sequence ID" value="NZ_KQ950187.1"/>
</dbReference>
<gene>
    <name evidence="2" type="ORF">AC529_16785</name>
</gene>
<feature type="region of interest" description="Disordered" evidence="1">
    <location>
        <begin position="17"/>
        <end position="47"/>
    </location>
</feature>
<keyword evidence="3" id="KW-1185">Reference proteome</keyword>
<reference evidence="3" key="1">
    <citation type="journal article" date="2017" name="Acta Aliment.">
        <title>Plant polysaccharide degrading enzyme system of Thermpbifida cellulosilytica TB100 revealed by de novo genome project data.</title>
        <authorList>
            <person name="Toth A."/>
            <person name="Baka E."/>
            <person name="Luzics S."/>
            <person name="Bata-Vidacs I."/>
            <person name="Nagy I."/>
            <person name="Balint B."/>
            <person name="Herceg R."/>
            <person name="Olasz F."/>
            <person name="Wilk T."/>
            <person name="Nagy T."/>
            <person name="Kriszt B."/>
            <person name="Nagy I."/>
            <person name="Kukolya J."/>
        </authorList>
    </citation>
    <scope>NUCLEOTIDE SEQUENCE [LARGE SCALE GENOMIC DNA]</scope>
    <source>
        <strain evidence="3">TB100</strain>
    </source>
</reference>
<proteinExistence type="predicted"/>
<accession>A0A147KE74</accession>
<name>A0A147KE74_THECS</name>